<protein>
    <submittedName>
        <fullName evidence="1">DsbA family protein</fullName>
    </submittedName>
</protein>
<comment type="caution">
    <text evidence="1">The sequence shown here is derived from an EMBL/GenBank/DDBJ whole genome shotgun (WGS) entry which is preliminary data.</text>
</comment>
<organism evidence="1 2">
    <name type="scientific">Streptomyces yaizuensis</name>
    <dbReference type="NCBI Taxonomy" id="2989713"/>
    <lineage>
        <taxon>Bacteria</taxon>
        <taxon>Bacillati</taxon>
        <taxon>Actinomycetota</taxon>
        <taxon>Actinomycetes</taxon>
        <taxon>Kitasatosporales</taxon>
        <taxon>Streptomycetaceae</taxon>
        <taxon>Streptomyces</taxon>
    </lineage>
</organism>
<gene>
    <name evidence="1" type="ORF">SYYSPA8_14120</name>
</gene>
<evidence type="ECO:0000313" key="1">
    <source>
        <dbReference type="EMBL" id="GLF95443.1"/>
    </source>
</evidence>
<reference evidence="1 2" key="1">
    <citation type="submission" date="2022-10" db="EMBL/GenBank/DDBJ databases">
        <title>Draft genome sequence of Streptomyces sp. YSPA8.</title>
        <authorList>
            <person name="Moriuchi R."/>
            <person name="Dohra H."/>
            <person name="Yamamura H."/>
            <person name="Kodani S."/>
        </authorList>
    </citation>
    <scope>NUCLEOTIDE SEQUENCE [LARGE SCALE GENOMIC DNA]</scope>
    <source>
        <strain evidence="1 2">YSPA8</strain>
    </source>
</reference>
<dbReference type="RefSeq" id="WP_323447506.1">
    <property type="nucleotide sequence ID" value="NZ_BSBI01000005.1"/>
</dbReference>
<dbReference type="InterPro" id="IPR053977">
    <property type="entry name" value="Rv2466c-like"/>
</dbReference>
<dbReference type="SUPFAM" id="SSF52833">
    <property type="entry name" value="Thioredoxin-like"/>
    <property type="match status" value="1"/>
</dbReference>
<accession>A0ABQ5NYL0</accession>
<keyword evidence="2" id="KW-1185">Reference proteome</keyword>
<evidence type="ECO:0000313" key="2">
    <source>
        <dbReference type="Proteomes" id="UP001291653"/>
    </source>
</evidence>
<sequence length="222" mass="23992">MSSIGTGNTDGPWRVDFWFDPVCPYTWITSRWLVEVSGVRPVAVRWRLMSLSVLNEHRDDNPEGEWGEYMWAPVRVCAAAEEEFGQRALGDLFTAMGNRFHLRGDWGELEAALADAGLPARLAEAAWSTARDEAIRASHADAIALAGTDIGTPVVAVTDAGGERSGFFGPVVSPAPTGEAAGRLWDGFLLLAGVPGFYELKRPCTEEPDFTLDTAREPAPGG</sequence>
<dbReference type="Proteomes" id="UP001291653">
    <property type="component" value="Unassembled WGS sequence"/>
</dbReference>
<dbReference type="EMBL" id="BSBI01000005">
    <property type="protein sequence ID" value="GLF95443.1"/>
    <property type="molecule type" value="Genomic_DNA"/>
</dbReference>
<dbReference type="Gene3D" id="3.40.30.10">
    <property type="entry name" value="Glutaredoxin"/>
    <property type="match status" value="1"/>
</dbReference>
<name>A0ABQ5NYL0_9ACTN</name>
<dbReference type="InterPro" id="IPR036249">
    <property type="entry name" value="Thioredoxin-like_sf"/>
</dbReference>
<dbReference type="Pfam" id="PF22234">
    <property type="entry name" value="Rv2466c-like"/>
    <property type="match status" value="1"/>
</dbReference>
<proteinExistence type="predicted"/>